<dbReference type="PANTHER" id="PTHR11183">
    <property type="entry name" value="GLYCOGENIN SUBFAMILY MEMBER"/>
    <property type="match status" value="1"/>
</dbReference>
<dbReference type="Gene3D" id="3.90.550.10">
    <property type="entry name" value="Spore Coat Polysaccharide Biosynthesis Protein SpsA, Chain A"/>
    <property type="match status" value="1"/>
</dbReference>
<dbReference type="OrthoDB" id="2014201at2759"/>
<keyword evidence="2" id="KW-0472">Membrane</keyword>
<accession>A0A835LSE2</accession>
<organism evidence="3 4">
    <name type="scientific">Coptis chinensis</name>
    <dbReference type="NCBI Taxonomy" id="261450"/>
    <lineage>
        <taxon>Eukaryota</taxon>
        <taxon>Viridiplantae</taxon>
        <taxon>Streptophyta</taxon>
        <taxon>Embryophyta</taxon>
        <taxon>Tracheophyta</taxon>
        <taxon>Spermatophyta</taxon>
        <taxon>Magnoliopsida</taxon>
        <taxon>Ranunculales</taxon>
        <taxon>Ranunculaceae</taxon>
        <taxon>Coptidoideae</taxon>
        <taxon>Coptis</taxon>
    </lineage>
</organism>
<proteinExistence type="predicted"/>
<dbReference type="AlphaFoldDB" id="A0A835LSE2"/>
<reference evidence="3 4" key="1">
    <citation type="submission" date="2020-10" db="EMBL/GenBank/DDBJ databases">
        <title>The Coptis chinensis genome and diversification of protoberbering-type alkaloids.</title>
        <authorList>
            <person name="Wang B."/>
            <person name="Shu S."/>
            <person name="Song C."/>
            <person name="Liu Y."/>
        </authorList>
    </citation>
    <scope>NUCLEOTIDE SEQUENCE [LARGE SCALE GENOMIC DNA]</scope>
    <source>
        <strain evidence="3">HL-2020</strain>
        <tissue evidence="3">Leaf</tissue>
    </source>
</reference>
<keyword evidence="2" id="KW-0812">Transmembrane</keyword>
<dbReference type="EMBL" id="JADFTS010000005">
    <property type="protein sequence ID" value="KAF9606413.1"/>
    <property type="molecule type" value="Genomic_DNA"/>
</dbReference>
<comment type="caution">
    <text evidence="3">The sequence shown here is derived from an EMBL/GenBank/DDBJ whole genome shotgun (WGS) entry which is preliminary data.</text>
</comment>
<protein>
    <submittedName>
        <fullName evidence="3">Uncharacterized protein</fullName>
    </submittedName>
</protein>
<feature type="transmembrane region" description="Helical" evidence="2">
    <location>
        <begin position="12"/>
        <end position="31"/>
    </location>
</feature>
<evidence type="ECO:0000313" key="4">
    <source>
        <dbReference type="Proteomes" id="UP000631114"/>
    </source>
</evidence>
<dbReference type="InterPro" id="IPR029044">
    <property type="entry name" value="Nucleotide-diphossugar_trans"/>
</dbReference>
<name>A0A835LSE2_9MAGN</name>
<keyword evidence="4" id="KW-1185">Reference proteome</keyword>
<evidence type="ECO:0000256" key="1">
    <source>
        <dbReference type="ARBA" id="ARBA00023211"/>
    </source>
</evidence>
<evidence type="ECO:0000313" key="3">
    <source>
        <dbReference type="EMBL" id="KAF9606413.1"/>
    </source>
</evidence>
<evidence type="ECO:0000256" key="2">
    <source>
        <dbReference type="SAM" id="Phobius"/>
    </source>
</evidence>
<keyword evidence="1" id="KW-0464">Manganese</keyword>
<keyword evidence="2" id="KW-1133">Transmembrane helix</keyword>
<sequence length="285" mass="32423">MASTTNGLKIKIVFLSLLSLSICFQVLTTIFRLNIQPIIDNHLVNDTFEEPSYKSINSPIPPPRNLSLLYDFFAKEFKDKEIKIGLVNTNKGKEEEWTSLGVTTEVEFHRVSEELQWEDFVREWINEERWPLPYCPEMPMPKLEEYSDFDVVVSTVPCGNGGEGGCVQVWIYKPDLRRLKQKVFMPVGTCRLALPYVKHGDGKIEYLYAKLGSTIDHPREAYATILHSSEDYVCGAVALARSIRPANSHKDLVLLADESITKNSRLALKVAGWMIKHRSNQKSSS</sequence>
<dbReference type="InterPro" id="IPR050587">
    <property type="entry name" value="GNT1/Glycosyltrans_8"/>
</dbReference>
<gene>
    <name evidence="3" type="ORF">IFM89_025102</name>
</gene>
<dbReference type="Proteomes" id="UP000631114">
    <property type="component" value="Unassembled WGS sequence"/>
</dbReference>